<dbReference type="Proteomes" id="UP000249008">
    <property type="component" value="Chromosome 1"/>
</dbReference>
<accession>A0AAX2JDN4</accession>
<dbReference type="InterPro" id="IPR035412">
    <property type="entry name" value="Terminase_L_N"/>
</dbReference>
<evidence type="ECO:0000313" key="3">
    <source>
        <dbReference type="EMBL" id="SQJ08943.1"/>
    </source>
</evidence>
<gene>
    <name evidence="3" type="ORF">NCTC12112_02271</name>
</gene>
<dbReference type="InterPro" id="IPR027417">
    <property type="entry name" value="P-loop_NTPase"/>
</dbReference>
<evidence type="ECO:0000259" key="2">
    <source>
        <dbReference type="Pfam" id="PF17288"/>
    </source>
</evidence>
<dbReference type="InterPro" id="IPR035413">
    <property type="entry name" value="Terminase_L_C"/>
</dbReference>
<dbReference type="NCBIfam" id="TIGR01547">
    <property type="entry name" value="phage_term_2"/>
    <property type="match status" value="1"/>
</dbReference>
<reference evidence="3 4" key="1">
    <citation type="submission" date="2018-06" db="EMBL/GenBank/DDBJ databases">
        <authorList>
            <consortium name="Pathogen Informatics"/>
            <person name="Doyle S."/>
        </authorList>
    </citation>
    <scope>NUCLEOTIDE SEQUENCE [LARGE SCALE GENOMIC DNA]</scope>
    <source>
        <strain evidence="3 4">NCTC12112</strain>
    </source>
</reference>
<protein>
    <submittedName>
        <fullName evidence="3">Phage terminase, large subunit, PBSX family</fullName>
    </submittedName>
</protein>
<dbReference type="Pfam" id="PF04466">
    <property type="entry name" value="Terminase_3"/>
    <property type="match status" value="1"/>
</dbReference>
<feature type="domain" description="Phage terminase large subunit N-terminal" evidence="1">
    <location>
        <begin position="22"/>
        <end position="236"/>
    </location>
</feature>
<sequence length="429" mass="50556">MIIPKFWEVWVAWKNFDYLRYVLKGGRGSAKSTHIALMLVLTLISEPINIICFRKIKDNLETSVYEQIKKAIQLLGIEEFFVFKTSPLEIIYKERGNQFIFRGLDKAEKTKSIVTANFPIGAWWFEELAEFKNEKEVETAIKSILRENLKEYEYTNMLGEKKIKKMKYRGFFSYNPPREKQHWVNQKYSFSTKPQNTFVHHSTYLDNPYISTEFKEDAQATKEKDPTTYRGEFLGEVVGQGIIPFPNLILRKITDQEIRSFDNFRNGIDWGYGVDPVAFGRWHWDSMRRILYAVDEFYGIQKSNRELATYINKKKYREIITCDSAEPKSIAEMRSYGVRAVSAKKGKGSVEYGEKWLSEITIVIDPERTPNTAREFEQIDYATDRWGEPLPRLEDRNNHTIDEARYALEADMKRHRKTRNNKIIRPKGF</sequence>
<dbReference type="InterPro" id="IPR052380">
    <property type="entry name" value="Viral_DNA_packaging_terminase"/>
</dbReference>
<evidence type="ECO:0000259" key="1">
    <source>
        <dbReference type="Pfam" id="PF04466"/>
    </source>
</evidence>
<evidence type="ECO:0000313" key="4">
    <source>
        <dbReference type="Proteomes" id="UP000249008"/>
    </source>
</evidence>
<dbReference type="PANTHER" id="PTHR39184:SF1">
    <property type="entry name" value="PBSX PHAGE TERMINASE LARGE SUBUNIT"/>
    <property type="match status" value="1"/>
</dbReference>
<dbReference type="Gene3D" id="3.30.420.280">
    <property type="match status" value="1"/>
</dbReference>
<feature type="domain" description="Phage terminase large subunit C-terminal" evidence="2">
    <location>
        <begin position="269"/>
        <end position="409"/>
    </location>
</feature>
<dbReference type="Gene3D" id="3.40.50.300">
    <property type="entry name" value="P-loop containing nucleotide triphosphate hydrolases"/>
    <property type="match status" value="1"/>
</dbReference>
<dbReference type="Pfam" id="PF17288">
    <property type="entry name" value="Terminase_3C"/>
    <property type="match status" value="1"/>
</dbReference>
<dbReference type="PANTHER" id="PTHR39184">
    <property type="match status" value="1"/>
</dbReference>
<dbReference type="EMBL" id="LS483487">
    <property type="protein sequence ID" value="SQJ08943.1"/>
    <property type="molecule type" value="Genomic_DNA"/>
</dbReference>
<proteinExistence type="predicted"/>
<organism evidence="3 4">
    <name type="scientific">Fusobacterium ulcerans</name>
    <dbReference type="NCBI Taxonomy" id="861"/>
    <lineage>
        <taxon>Bacteria</taxon>
        <taxon>Fusobacteriati</taxon>
        <taxon>Fusobacteriota</taxon>
        <taxon>Fusobacteriia</taxon>
        <taxon>Fusobacteriales</taxon>
        <taxon>Fusobacteriaceae</taxon>
        <taxon>Fusobacterium</taxon>
    </lineage>
</organism>
<dbReference type="AlphaFoldDB" id="A0AAX2JDN4"/>
<dbReference type="InterPro" id="IPR006437">
    <property type="entry name" value="Phage_terminase_lsu"/>
</dbReference>
<name>A0AAX2JDN4_9FUSO</name>